<organism evidence="2 3">
    <name type="scientific">Domibacillus enclensis</name>
    <dbReference type="NCBI Taxonomy" id="1017273"/>
    <lineage>
        <taxon>Bacteria</taxon>
        <taxon>Bacillati</taxon>
        <taxon>Bacillota</taxon>
        <taxon>Bacilli</taxon>
        <taxon>Bacillales</taxon>
        <taxon>Bacillaceae</taxon>
        <taxon>Domibacillus</taxon>
    </lineage>
</organism>
<dbReference type="RefSeq" id="WP_045851422.1">
    <property type="nucleotide sequence ID" value="NZ_FTLX01000001.1"/>
</dbReference>
<proteinExistence type="predicted"/>
<reference evidence="1" key="3">
    <citation type="submission" date="2017-03" db="EMBL/GenBank/DDBJ databases">
        <authorList>
            <person name="Dastager S.G."/>
            <person name="Neurgaonkar P.S."/>
            <person name="Dharne M.S."/>
        </authorList>
    </citation>
    <scope>NUCLEOTIDE SEQUENCE</scope>
    <source>
        <strain evidence="1">DSM 25145</strain>
    </source>
</reference>
<sequence>MTEWQEQKRALLEEINQACRQPFLDNVLGHPAVNPLRASALMLAFDENQRRTDVARKQMTAAVLIQMALDTHDLIPPLTEEMTRENQLIVLAGDYYSGMYYQTLAEAGCIHWVGVLAEAVKKVNETKTALHSGLLRSEESVFQAVQTIESDIIRSVYTEVNADEACWSAVCLLLELDRLQREKKKPIIVVDALERVCGEKKKAMDAIDRRLEKCQSDLNKWMKNVESSSAAAIQAEWDRVNSMPLRLVGEG</sequence>
<dbReference type="GO" id="GO:0009234">
    <property type="term" value="P:menaquinone biosynthetic process"/>
    <property type="evidence" value="ECO:0007669"/>
    <property type="project" value="InterPro"/>
</dbReference>
<dbReference type="STRING" id="1017273.SAMN05443094_101429"/>
<evidence type="ECO:0000313" key="4">
    <source>
        <dbReference type="Proteomes" id="UP000215545"/>
    </source>
</evidence>
<dbReference type="EMBL" id="FTLX01000001">
    <property type="protein sequence ID" value="SIQ00779.1"/>
    <property type="molecule type" value="Genomic_DNA"/>
</dbReference>
<dbReference type="InterPro" id="IPR009920">
    <property type="entry name" value="HEPPP_synth_su1"/>
</dbReference>
<evidence type="ECO:0000313" key="1">
    <source>
        <dbReference type="EMBL" id="OXS80280.1"/>
    </source>
</evidence>
<dbReference type="Proteomes" id="UP000215545">
    <property type="component" value="Unassembled WGS sequence"/>
</dbReference>
<name>A0A1N6P8Z7_9BACI</name>
<keyword evidence="4" id="KW-1185">Reference proteome</keyword>
<dbReference type="OrthoDB" id="2417886at2"/>
<accession>A0A1N6P8Z7</accession>
<evidence type="ECO:0000313" key="2">
    <source>
        <dbReference type="EMBL" id="SIQ00779.1"/>
    </source>
</evidence>
<dbReference type="Proteomes" id="UP000186385">
    <property type="component" value="Unassembled WGS sequence"/>
</dbReference>
<dbReference type="EMBL" id="MWSK01000001">
    <property type="protein sequence ID" value="OXS80280.1"/>
    <property type="molecule type" value="Genomic_DNA"/>
</dbReference>
<dbReference type="Pfam" id="PF07307">
    <property type="entry name" value="HEPPP_synt_1"/>
    <property type="match status" value="1"/>
</dbReference>
<evidence type="ECO:0000313" key="3">
    <source>
        <dbReference type="Proteomes" id="UP000186385"/>
    </source>
</evidence>
<dbReference type="AlphaFoldDB" id="A0A1N6P8Z7"/>
<reference evidence="4" key="2">
    <citation type="submission" date="2017-03" db="EMBL/GenBank/DDBJ databases">
        <title>Bacillus sp. V-88(T) DSM27956, whole genome shotgun sequencing project.</title>
        <authorList>
            <person name="Dastager S.G."/>
            <person name="Neurgaonkar P.S."/>
            <person name="Dharne M.S."/>
        </authorList>
    </citation>
    <scope>NUCLEOTIDE SEQUENCE [LARGE SCALE GENOMIC DNA]</scope>
    <source>
        <strain evidence="4">DSM 25145</strain>
    </source>
</reference>
<protein>
    <submittedName>
        <fullName evidence="2">Heptaprenyl diphosphate synthase</fullName>
    </submittedName>
</protein>
<reference evidence="2 3" key="1">
    <citation type="submission" date="2017-01" db="EMBL/GenBank/DDBJ databases">
        <authorList>
            <person name="Mah S.A."/>
            <person name="Swanson W.J."/>
            <person name="Moy G.W."/>
            <person name="Vacquier V.D."/>
        </authorList>
    </citation>
    <scope>NUCLEOTIDE SEQUENCE [LARGE SCALE GENOMIC DNA]</scope>
    <source>
        <strain evidence="2 3">NIO-1016</strain>
    </source>
</reference>
<dbReference type="Gene3D" id="1.20.120.1450">
    <property type="match status" value="1"/>
</dbReference>
<gene>
    <name evidence="1" type="ORF">B1B05_02055</name>
    <name evidence="2" type="ORF">SAMN05443094_101429</name>
</gene>